<sequence>MYGDITAVGRCFGRVLDLQWVSESRRTWVCERRRSLQQGRGSGCEKEEELGSWICSGFWICSGCEKEEQLGGEKEEQLGGVKEEVYCSYCWCCIVNFSRGAAAAYAMESHSSNEYCSFLFEAP</sequence>
<accession>A0A4S4E8F1</accession>
<gene>
    <name evidence="1" type="ORF">TEA_001032</name>
</gene>
<organism evidence="1 2">
    <name type="scientific">Camellia sinensis var. sinensis</name>
    <name type="common">China tea</name>
    <dbReference type="NCBI Taxonomy" id="542762"/>
    <lineage>
        <taxon>Eukaryota</taxon>
        <taxon>Viridiplantae</taxon>
        <taxon>Streptophyta</taxon>
        <taxon>Embryophyta</taxon>
        <taxon>Tracheophyta</taxon>
        <taxon>Spermatophyta</taxon>
        <taxon>Magnoliopsida</taxon>
        <taxon>eudicotyledons</taxon>
        <taxon>Gunneridae</taxon>
        <taxon>Pentapetalae</taxon>
        <taxon>asterids</taxon>
        <taxon>Ericales</taxon>
        <taxon>Theaceae</taxon>
        <taxon>Camellia</taxon>
    </lineage>
</organism>
<evidence type="ECO:0000313" key="2">
    <source>
        <dbReference type="Proteomes" id="UP000306102"/>
    </source>
</evidence>
<dbReference type="EMBL" id="SDRB02006594">
    <property type="protein sequence ID" value="THG12370.1"/>
    <property type="molecule type" value="Genomic_DNA"/>
</dbReference>
<evidence type="ECO:0000313" key="1">
    <source>
        <dbReference type="EMBL" id="THG12370.1"/>
    </source>
</evidence>
<dbReference type="Proteomes" id="UP000306102">
    <property type="component" value="Unassembled WGS sequence"/>
</dbReference>
<proteinExistence type="predicted"/>
<name>A0A4S4E8F1_CAMSN</name>
<protein>
    <submittedName>
        <fullName evidence="1">Uncharacterized protein</fullName>
    </submittedName>
</protein>
<dbReference type="AlphaFoldDB" id="A0A4S4E8F1"/>
<keyword evidence="2" id="KW-1185">Reference proteome</keyword>
<comment type="caution">
    <text evidence="1">The sequence shown here is derived from an EMBL/GenBank/DDBJ whole genome shotgun (WGS) entry which is preliminary data.</text>
</comment>
<reference evidence="1 2" key="1">
    <citation type="journal article" date="2018" name="Proc. Natl. Acad. Sci. U.S.A.">
        <title>Draft genome sequence of Camellia sinensis var. sinensis provides insights into the evolution of the tea genome and tea quality.</title>
        <authorList>
            <person name="Wei C."/>
            <person name="Yang H."/>
            <person name="Wang S."/>
            <person name="Zhao J."/>
            <person name="Liu C."/>
            <person name="Gao L."/>
            <person name="Xia E."/>
            <person name="Lu Y."/>
            <person name="Tai Y."/>
            <person name="She G."/>
            <person name="Sun J."/>
            <person name="Cao H."/>
            <person name="Tong W."/>
            <person name="Gao Q."/>
            <person name="Li Y."/>
            <person name="Deng W."/>
            <person name="Jiang X."/>
            <person name="Wang W."/>
            <person name="Chen Q."/>
            <person name="Zhang S."/>
            <person name="Li H."/>
            <person name="Wu J."/>
            <person name="Wang P."/>
            <person name="Li P."/>
            <person name="Shi C."/>
            <person name="Zheng F."/>
            <person name="Jian J."/>
            <person name="Huang B."/>
            <person name="Shan D."/>
            <person name="Shi M."/>
            <person name="Fang C."/>
            <person name="Yue Y."/>
            <person name="Li F."/>
            <person name="Li D."/>
            <person name="Wei S."/>
            <person name="Han B."/>
            <person name="Jiang C."/>
            <person name="Yin Y."/>
            <person name="Xia T."/>
            <person name="Zhang Z."/>
            <person name="Bennetzen J.L."/>
            <person name="Zhao S."/>
            <person name="Wan X."/>
        </authorList>
    </citation>
    <scope>NUCLEOTIDE SEQUENCE [LARGE SCALE GENOMIC DNA]</scope>
    <source>
        <strain evidence="2">cv. Shuchazao</strain>
        <tissue evidence="1">Leaf</tissue>
    </source>
</reference>